<evidence type="ECO:0000256" key="2">
    <source>
        <dbReference type="SAM" id="MobiDB-lite"/>
    </source>
</evidence>
<dbReference type="KEGG" id="lcre:Pla8534_64810"/>
<evidence type="ECO:0000313" key="3">
    <source>
        <dbReference type="EMBL" id="QDU98610.1"/>
    </source>
</evidence>
<gene>
    <name evidence="3" type="ORF">Pla8534_64810</name>
</gene>
<dbReference type="RefSeq" id="WP_145058006.1">
    <property type="nucleotide sequence ID" value="NZ_CP036433.1"/>
</dbReference>
<evidence type="ECO:0000313" key="4">
    <source>
        <dbReference type="Proteomes" id="UP000317648"/>
    </source>
</evidence>
<dbReference type="AlphaFoldDB" id="A0A518E3E5"/>
<name>A0A518E3E5_9BACT</name>
<feature type="compositionally biased region" description="Pro residues" evidence="2">
    <location>
        <begin position="97"/>
        <end position="110"/>
    </location>
</feature>
<accession>A0A518E3E5</accession>
<keyword evidence="1" id="KW-0175">Coiled coil</keyword>
<evidence type="ECO:0000256" key="1">
    <source>
        <dbReference type="SAM" id="Coils"/>
    </source>
</evidence>
<organism evidence="3 4">
    <name type="scientific">Lignipirellula cremea</name>
    <dbReference type="NCBI Taxonomy" id="2528010"/>
    <lineage>
        <taxon>Bacteria</taxon>
        <taxon>Pseudomonadati</taxon>
        <taxon>Planctomycetota</taxon>
        <taxon>Planctomycetia</taxon>
        <taxon>Pirellulales</taxon>
        <taxon>Pirellulaceae</taxon>
        <taxon>Lignipirellula</taxon>
    </lineage>
</organism>
<proteinExistence type="predicted"/>
<sequence>MLKCATPNRMASDKTIGEIAELRSTIAALTKQMAVMVQAIDELRDEVVFLNRNGLSSAEEFKAAAHPVGYSVRQMAADPCAADWSERLVLEPIGVAPTPPATPVEQPPPISETEREASGPGNQLGLF</sequence>
<keyword evidence="4" id="KW-1185">Reference proteome</keyword>
<feature type="region of interest" description="Disordered" evidence="2">
    <location>
        <begin position="94"/>
        <end position="127"/>
    </location>
</feature>
<reference evidence="3 4" key="1">
    <citation type="submission" date="2019-02" db="EMBL/GenBank/DDBJ databases">
        <title>Deep-cultivation of Planctomycetes and their phenomic and genomic characterization uncovers novel biology.</title>
        <authorList>
            <person name="Wiegand S."/>
            <person name="Jogler M."/>
            <person name="Boedeker C."/>
            <person name="Pinto D."/>
            <person name="Vollmers J."/>
            <person name="Rivas-Marin E."/>
            <person name="Kohn T."/>
            <person name="Peeters S.H."/>
            <person name="Heuer A."/>
            <person name="Rast P."/>
            <person name="Oberbeckmann S."/>
            <person name="Bunk B."/>
            <person name="Jeske O."/>
            <person name="Meyerdierks A."/>
            <person name="Storesund J.E."/>
            <person name="Kallscheuer N."/>
            <person name="Luecker S."/>
            <person name="Lage O.M."/>
            <person name="Pohl T."/>
            <person name="Merkel B.J."/>
            <person name="Hornburger P."/>
            <person name="Mueller R.-W."/>
            <person name="Bruemmer F."/>
            <person name="Labrenz M."/>
            <person name="Spormann A.M."/>
            <person name="Op den Camp H."/>
            <person name="Overmann J."/>
            <person name="Amann R."/>
            <person name="Jetten M.S.M."/>
            <person name="Mascher T."/>
            <person name="Medema M.H."/>
            <person name="Devos D.P."/>
            <person name="Kaster A.-K."/>
            <person name="Ovreas L."/>
            <person name="Rohde M."/>
            <person name="Galperin M.Y."/>
            <person name="Jogler C."/>
        </authorList>
    </citation>
    <scope>NUCLEOTIDE SEQUENCE [LARGE SCALE GENOMIC DNA]</scope>
    <source>
        <strain evidence="3 4">Pla85_3_4</strain>
    </source>
</reference>
<dbReference type="OrthoDB" id="9978436at2"/>
<dbReference type="Proteomes" id="UP000317648">
    <property type="component" value="Chromosome"/>
</dbReference>
<feature type="coiled-coil region" evidence="1">
    <location>
        <begin position="26"/>
        <end position="53"/>
    </location>
</feature>
<dbReference type="EMBL" id="CP036433">
    <property type="protein sequence ID" value="QDU98610.1"/>
    <property type="molecule type" value="Genomic_DNA"/>
</dbReference>
<protein>
    <submittedName>
        <fullName evidence="3">Uncharacterized protein</fullName>
    </submittedName>
</protein>